<reference evidence="1 2" key="1">
    <citation type="submission" date="2020-07" db="EMBL/GenBank/DDBJ databases">
        <title>Transfer of Campylobacter canadensis to the novel genus Avispirillum gen. nov., that also includes two novel species recovered from migratory waterfowl: Avispirillum anseris sp. nov. and Avispirillum brantae sp. nov.</title>
        <authorList>
            <person name="Miller W.G."/>
            <person name="Chapman M.H."/>
            <person name="Yee E."/>
            <person name="Inglis G.D."/>
        </authorList>
    </citation>
    <scope>NUCLEOTIDE SEQUENCE [LARGE SCALE GENOMIC DNA]</scope>
    <source>
        <strain evidence="1 2">L283</strain>
    </source>
</reference>
<evidence type="ECO:0000313" key="2">
    <source>
        <dbReference type="Proteomes" id="UP000786183"/>
    </source>
</evidence>
<organism evidence="1 2">
    <name type="scientific">Campylobacter canadensis</name>
    <dbReference type="NCBI Taxonomy" id="449520"/>
    <lineage>
        <taxon>Bacteria</taxon>
        <taxon>Pseudomonadati</taxon>
        <taxon>Campylobacterota</taxon>
        <taxon>Epsilonproteobacteria</taxon>
        <taxon>Campylobacterales</taxon>
        <taxon>Campylobacteraceae</taxon>
        <taxon>Campylobacter</taxon>
    </lineage>
</organism>
<keyword evidence="1" id="KW-0808">Transferase</keyword>
<name>A0ABS7WT25_9BACT</name>
<keyword evidence="2" id="KW-1185">Reference proteome</keyword>
<dbReference type="EMBL" id="JACGBB010000020">
    <property type="protein sequence ID" value="MBZ7987931.1"/>
    <property type="molecule type" value="Genomic_DNA"/>
</dbReference>
<feature type="non-terminal residue" evidence="1">
    <location>
        <position position="45"/>
    </location>
</feature>
<accession>A0ABS7WT25</accession>
<protein>
    <submittedName>
        <fullName evidence="1">1-acyl-sn-glycerol-3-phosphate acyltransferase</fullName>
    </submittedName>
</protein>
<proteinExistence type="predicted"/>
<sequence>MILIDRDLARDFLVRVVKEAEQRVKENRVLSIFPDKTRGGDIKII</sequence>
<dbReference type="GO" id="GO:0016746">
    <property type="term" value="F:acyltransferase activity"/>
    <property type="evidence" value="ECO:0007669"/>
    <property type="project" value="UniProtKB-KW"/>
</dbReference>
<evidence type="ECO:0000313" key="1">
    <source>
        <dbReference type="EMBL" id="MBZ7987931.1"/>
    </source>
</evidence>
<keyword evidence="1" id="KW-0012">Acyltransferase</keyword>
<gene>
    <name evidence="1" type="ORF">AVCANL283_07465</name>
</gene>
<comment type="caution">
    <text evidence="1">The sequence shown here is derived from an EMBL/GenBank/DDBJ whole genome shotgun (WGS) entry which is preliminary data.</text>
</comment>
<dbReference type="Proteomes" id="UP000786183">
    <property type="component" value="Unassembled WGS sequence"/>
</dbReference>